<gene>
    <name evidence="12" type="ORF">BCR33DRAFT_720573</name>
</gene>
<dbReference type="Proteomes" id="UP000193642">
    <property type="component" value="Unassembled WGS sequence"/>
</dbReference>
<evidence type="ECO:0000256" key="4">
    <source>
        <dbReference type="ARBA" id="ARBA00022448"/>
    </source>
</evidence>
<comment type="similarity">
    <text evidence="3 11">Belongs to the COPE family.</text>
</comment>
<name>A0A1Y2BUV6_9FUNG</name>
<evidence type="ECO:0000256" key="3">
    <source>
        <dbReference type="ARBA" id="ARBA00008827"/>
    </source>
</evidence>
<evidence type="ECO:0000256" key="6">
    <source>
        <dbReference type="ARBA" id="ARBA00022892"/>
    </source>
</evidence>
<dbReference type="GO" id="GO:0006890">
    <property type="term" value="P:retrograde vesicle-mediated transport, Golgi to endoplasmic reticulum"/>
    <property type="evidence" value="ECO:0007669"/>
    <property type="project" value="UniProtKB-UniRule"/>
</dbReference>
<evidence type="ECO:0000256" key="10">
    <source>
        <dbReference type="ARBA" id="ARBA00023329"/>
    </source>
</evidence>
<evidence type="ECO:0000256" key="2">
    <source>
        <dbReference type="ARBA" id="ARBA00004347"/>
    </source>
</evidence>
<dbReference type="OrthoDB" id="310217at2759"/>
<dbReference type="Pfam" id="PF04733">
    <property type="entry name" value="Coatomer_E"/>
    <property type="match status" value="1"/>
</dbReference>
<dbReference type="InterPro" id="IPR006822">
    <property type="entry name" value="Coatomer_esu"/>
</dbReference>
<dbReference type="GO" id="GO:0015031">
    <property type="term" value="P:protein transport"/>
    <property type="evidence" value="ECO:0007669"/>
    <property type="project" value="UniProtKB-UniRule"/>
</dbReference>
<dbReference type="EMBL" id="MCGO01000043">
    <property type="protein sequence ID" value="ORY38523.1"/>
    <property type="molecule type" value="Genomic_DNA"/>
</dbReference>
<evidence type="ECO:0000256" key="5">
    <source>
        <dbReference type="ARBA" id="ARBA00022490"/>
    </source>
</evidence>
<dbReference type="Gene3D" id="1.25.40.10">
    <property type="entry name" value="Tetratricopeptide repeat domain"/>
    <property type="match status" value="1"/>
</dbReference>
<keyword evidence="13" id="KW-1185">Reference proteome</keyword>
<organism evidence="12 13">
    <name type="scientific">Rhizoclosmatium globosum</name>
    <dbReference type="NCBI Taxonomy" id="329046"/>
    <lineage>
        <taxon>Eukaryota</taxon>
        <taxon>Fungi</taxon>
        <taxon>Fungi incertae sedis</taxon>
        <taxon>Chytridiomycota</taxon>
        <taxon>Chytridiomycota incertae sedis</taxon>
        <taxon>Chytridiomycetes</taxon>
        <taxon>Chytridiales</taxon>
        <taxon>Chytriomycetaceae</taxon>
        <taxon>Rhizoclosmatium</taxon>
    </lineage>
</organism>
<evidence type="ECO:0000256" key="11">
    <source>
        <dbReference type="PIRNR" id="PIRNR016478"/>
    </source>
</evidence>
<keyword evidence="5 11" id="KW-0963">Cytoplasm</keyword>
<proteinExistence type="inferred from homology"/>
<accession>A0A1Y2BUV6</accession>
<dbReference type="AlphaFoldDB" id="A0A1Y2BUV6"/>
<keyword evidence="9 11" id="KW-0472">Membrane</keyword>
<dbReference type="GO" id="GO:0005198">
    <property type="term" value="F:structural molecule activity"/>
    <property type="evidence" value="ECO:0007669"/>
    <property type="project" value="UniProtKB-UniRule"/>
</dbReference>
<keyword evidence="7 11" id="KW-0653">Protein transport</keyword>
<dbReference type="GO" id="GO:0000139">
    <property type="term" value="C:Golgi membrane"/>
    <property type="evidence" value="ECO:0007669"/>
    <property type="project" value="UniProtKB-SubCell"/>
</dbReference>
<evidence type="ECO:0000256" key="9">
    <source>
        <dbReference type="ARBA" id="ARBA00023136"/>
    </source>
</evidence>
<comment type="subcellular location">
    <subcellularLocation>
        <location evidence="2">Cytoplasmic vesicle</location>
        <location evidence="2">COPI-coated vesicle membrane</location>
        <topology evidence="2">Peripheral membrane protein</topology>
        <orientation evidence="2">Cytoplasmic side</orientation>
    </subcellularLocation>
    <subcellularLocation>
        <location evidence="1">Golgi apparatus membrane</location>
        <topology evidence="1">Peripheral membrane protein</topology>
        <orientation evidence="1">Cytoplasmic side</orientation>
    </subcellularLocation>
</comment>
<keyword evidence="6 11" id="KW-0931">ER-Golgi transport</keyword>
<dbReference type="InterPro" id="IPR011990">
    <property type="entry name" value="TPR-like_helical_dom_sf"/>
</dbReference>
<dbReference type="SUPFAM" id="SSF48452">
    <property type="entry name" value="TPR-like"/>
    <property type="match status" value="1"/>
</dbReference>
<comment type="caution">
    <text evidence="12">The sequence shown here is derived from an EMBL/GenBank/DDBJ whole genome shotgun (WGS) entry which is preliminary data.</text>
</comment>
<dbReference type="PANTHER" id="PTHR10805:SF0">
    <property type="entry name" value="COATOMER SUBUNIT EPSILON"/>
    <property type="match status" value="1"/>
</dbReference>
<dbReference type="GO" id="GO:0030126">
    <property type="term" value="C:COPI vesicle coat"/>
    <property type="evidence" value="ECO:0007669"/>
    <property type="project" value="TreeGrafter"/>
</dbReference>
<keyword evidence="4 11" id="KW-0813">Transport</keyword>
<protein>
    <recommendedName>
        <fullName evidence="11">Coatomer subunit epsilon</fullName>
    </recommendedName>
</protein>
<evidence type="ECO:0000313" key="13">
    <source>
        <dbReference type="Proteomes" id="UP000193642"/>
    </source>
</evidence>
<evidence type="ECO:0000313" key="12">
    <source>
        <dbReference type="EMBL" id="ORY38523.1"/>
    </source>
</evidence>
<evidence type="ECO:0000256" key="7">
    <source>
        <dbReference type="ARBA" id="ARBA00022927"/>
    </source>
</evidence>
<dbReference type="PIRSF" id="PIRSF016478">
    <property type="entry name" value="Coatomer_esu"/>
    <property type="match status" value="1"/>
</dbReference>
<dbReference type="PANTHER" id="PTHR10805">
    <property type="entry name" value="COATOMER SUBUNIT EPSILON"/>
    <property type="match status" value="1"/>
</dbReference>
<keyword evidence="10 11" id="KW-0968">Cytoplasmic vesicle</keyword>
<dbReference type="GO" id="GO:0006888">
    <property type="term" value="P:endoplasmic reticulum to Golgi vesicle-mediated transport"/>
    <property type="evidence" value="ECO:0007669"/>
    <property type="project" value="TreeGrafter"/>
</dbReference>
<comment type="function">
    <text evidence="11">The coatomer is a cytosolic protein complex that binds to dilysine motifs and reversibly associates with Golgi non-clathrin-coated vesicles, which further mediate biosynthetic protein transport from the ER, via the Golgi up to the trans Golgi network. The coatomer complex is required for budding from Golgi membranes, and is essential for the retrograde Golgi-to-ER transport of dilysine-tagged proteins.</text>
</comment>
<evidence type="ECO:0000256" key="1">
    <source>
        <dbReference type="ARBA" id="ARBA00004255"/>
    </source>
</evidence>
<reference evidence="12 13" key="1">
    <citation type="submission" date="2016-07" db="EMBL/GenBank/DDBJ databases">
        <title>Pervasive Adenine N6-methylation of Active Genes in Fungi.</title>
        <authorList>
            <consortium name="DOE Joint Genome Institute"/>
            <person name="Mondo S.J."/>
            <person name="Dannebaum R.O."/>
            <person name="Kuo R.C."/>
            <person name="Labutti K."/>
            <person name="Haridas S."/>
            <person name="Kuo A."/>
            <person name="Salamov A."/>
            <person name="Ahrendt S.R."/>
            <person name="Lipzen A."/>
            <person name="Sullivan W."/>
            <person name="Andreopoulos W.B."/>
            <person name="Clum A."/>
            <person name="Lindquist E."/>
            <person name="Daum C."/>
            <person name="Ramamoorthy G.K."/>
            <person name="Gryganskyi A."/>
            <person name="Culley D."/>
            <person name="Magnuson J.K."/>
            <person name="James T.Y."/>
            <person name="O'Malley M.A."/>
            <person name="Stajich J.E."/>
            <person name="Spatafora J.W."/>
            <person name="Visel A."/>
            <person name="Grigoriev I.V."/>
        </authorList>
    </citation>
    <scope>NUCLEOTIDE SEQUENCE [LARGE SCALE GENOMIC DNA]</scope>
    <source>
        <strain evidence="12 13">JEL800</strain>
    </source>
</reference>
<keyword evidence="8 11" id="KW-0333">Golgi apparatus</keyword>
<dbReference type="GO" id="GO:0006891">
    <property type="term" value="P:intra-Golgi vesicle-mediated transport"/>
    <property type="evidence" value="ECO:0007669"/>
    <property type="project" value="TreeGrafter"/>
</dbReference>
<dbReference type="STRING" id="329046.A0A1Y2BUV6"/>
<sequence length="292" mass="32080">MGDIDELHGLRKTFHVGAYQQVINDATNPSVRISSDAARIERKVYLYRAYVAQGRLNMATNEITQSDAPELRAVKLLARQLGGVDVSAEAKALLAENPKSALLAVLVASILFNAGLTDDTLTVLHPFKKNLEALALTIQTLLKMNRLDLAKKEVATMKTWADDATLAQMIEAWTNLYPSADEKFNEAFYTFDELAASSTATAKLLTSKAVSKIHAGKFDEAEELLGNALNWNNNDAEALINLIVVAHATGKPAEVAARLTNQLRDAAPNHIYLQELKLKEDMFDRSAQRFAV</sequence>
<evidence type="ECO:0000256" key="8">
    <source>
        <dbReference type="ARBA" id="ARBA00023034"/>
    </source>
</evidence>